<dbReference type="SUPFAM" id="SSF53187">
    <property type="entry name" value="Zn-dependent exopeptidases"/>
    <property type="match status" value="1"/>
</dbReference>
<dbReference type="Pfam" id="PF05013">
    <property type="entry name" value="FGase"/>
    <property type="match status" value="1"/>
</dbReference>
<dbReference type="OrthoDB" id="9802050at2"/>
<proteinExistence type="predicted"/>
<accession>A0A521AAH1</accession>
<evidence type="ECO:0000313" key="1">
    <source>
        <dbReference type="EMBL" id="SMO31787.1"/>
    </source>
</evidence>
<gene>
    <name evidence="1" type="ORF">SAMN06265173_1018</name>
</gene>
<sequence length="286" mass="31867">MPKAAYRVLMPQSRTSSVIFASPHSSRDYPKSFLQQSVLDDHAIRSSEDAFVDRLFAGASDSGAPFIEATAPRAYVDMNRSPDELDPALIQGMRSVTYNPRIVSGLGVVPRVVANSRCIYSGKLTMEEVQARIDTYWHPYHEKLQSLLNESHELFGQAILIDCHSMPHEALDNLARSGMRRPEVVLGDRFGASASAAVMDVVERAFLDEGLSVVRNVPFAGAYTTQHYGRPSRRQHTIQVEIDRSLYMNEPLIRPNNNFRAMQEAMARIIGKIAAYGEGQQQLAAE</sequence>
<dbReference type="AlphaFoldDB" id="A0A521AAH1"/>
<dbReference type="InterPro" id="IPR007709">
    <property type="entry name" value="N-FG_amidohydro"/>
</dbReference>
<dbReference type="EMBL" id="FXTO01000001">
    <property type="protein sequence ID" value="SMO31787.1"/>
    <property type="molecule type" value="Genomic_DNA"/>
</dbReference>
<dbReference type="Gene3D" id="3.40.630.40">
    <property type="entry name" value="Zn-dependent exopeptidases"/>
    <property type="match status" value="1"/>
</dbReference>
<keyword evidence="2" id="KW-1185">Reference proteome</keyword>
<protein>
    <submittedName>
        <fullName evidence="1">N-formylglutamate deformylase</fullName>
    </submittedName>
</protein>
<evidence type="ECO:0000313" key="2">
    <source>
        <dbReference type="Proteomes" id="UP000316030"/>
    </source>
</evidence>
<name>A0A521AAH1_9RHOB</name>
<dbReference type="RefSeq" id="WP_142491339.1">
    <property type="nucleotide sequence ID" value="NZ_FXTO01000001.1"/>
</dbReference>
<dbReference type="Proteomes" id="UP000316030">
    <property type="component" value="Unassembled WGS sequence"/>
</dbReference>
<organism evidence="1 2">
    <name type="scientific">Thalassovita litoralis</name>
    <dbReference type="NCBI Taxonomy" id="1010611"/>
    <lineage>
        <taxon>Bacteria</taxon>
        <taxon>Pseudomonadati</taxon>
        <taxon>Pseudomonadota</taxon>
        <taxon>Alphaproteobacteria</taxon>
        <taxon>Rhodobacterales</taxon>
        <taxon>Roseobacteraceae</taxon>
        <taxon>Thalassovita</taxon>
    </lineage>
</organism>
<reference evidence="1 2" key="1">
    <citation type="submission" date="2017-05" db="EMBL/GenBank/DDBJ databases">
        <authorList>
            <person name="Varghese N."/>
            <person name="Submissions S."/>
        </authorList>
    </citation>
    <scope>NUCLEOTIDE SEQUENCE [LARGE SCALE GENOMIC DNA]</scope>
    <source>
        <strain evidence="1 2">DSM 29506</strain>
    </source>
</reference>